<protein>
    <recommendedName>
        <fullName evidence="8">Insulin-like domain-containing protein</fullName>
    </recommendedName>
</protein>
<dbReference type="PROSITE" id="PS00262">
    <property type="entry name" value="INSULIN"/>
    <property type="match status" value="1"/>
</dbReference>
<dbReference type="Pfam" id="PF00049">
    <property type="entry name" value="Insulin"/>
    <property type="match status" value="1"/>
</dbReference>
<dbReference type="InterPro" id="IPR036438">
    <property type="entry name" value="Insulin-like_sf"/>
</dbReference>
<organism evidence="9 10">
    <name type="scientific">Oedothorax gibbosus</name>
    <dbReference type="NCBI Taxonomy" id="931172"/>
    <lineage>
        <taxon>Eukaryota</taxon>
        <taxon>Metazoa</taxon>
        <taxon>Ecdysozoa</taxon>
        <taxon>Arthropoda</taxon>
        <taxon>Chelicerata</taxon>
        <taxon>Arachnida</taxon>
        <taxon>Araneae</taxon>
        <taxon>Araneomorphae</taxon>
        <taxon>Entelegynae</taxon>
        <taxon>Araneoidea</taxon>
        <taxon>Linyphiidae</taxon>
        <taxon>Erigoninae</taxon>
        <taxon>Oedothorax</taxon>
    </lineage>
</organism>
<comment type="subcellular location">
    <subcellularLocation>
        <location evidence="6">Secreted</location>
    </subcellularLocation>
</comment>
<sequence length="216" mass="24672">MAWSSFPSVRRFVSFKMWKLLFLVVWLVAVTSDASPVLDPVRSLVKRGDNIRVCGRMLVDTLNMLCDGEYYDPSDEQSRLAIGKRSIAPVDSYHDWIALTLRGASSNQERSQPPLQRYQRGVVDECCRKACSTSTLVSYCSRYPEDIDRSLVSAGPTIDIGWTFNGHPVNLNVGWMSNWYRLDIDKISPGYPENIGFLLVSLEHPEDIDRTSRRYR</sequence>
<dbReference type="SUPFAM" id="SSF56994">
    <property type="entry name" value="Insulin-like"/>
    <property type="match status" value="1"/>
</dbReference>
<proteinExistence type="inferred from homology"/>
<keyword evidence="6" id="KW-0964">Secreted</keyword>
<dbReference type="GO" id="GO:0005179">
    <property type="term" value="F:hormone activity"/>
    <property type="evidence" value="ECO:0007669"/>
    <property type="project" value="InterPro"/>
</dbReference>
<feature type="chain" id="PRO_5044000652" description="Insulin-like domain-containing protein" evidence="7">
    <location>
        <begin position="35"/>
        <end position="216"/>
    </location>
</feature>
<dbReference type="InterPro" id="IPR022353">
    <property type="entry name" value="Insulin_CS"/>
</dbReference>
<comment type="subunit">
    <text evidence="2">Heterodimer of a B chain and an A chain linked by two disulfide bonds.</text>
</comment>
<feature type="domain" description="Insulin-like" evidence="8">
    <location>
        <begin position="51"/>
        <end position="140"/>
    </location>
</feature>
<dbReference type="Proteomes" id="UP000827092">
    <property type="component" value="Unassembled WGS sequence"/>
</dbReference>
<evidence type="ECO:0000313" key="10">
    <source>
        <dbReference type="Proteomes" id="UP000827092"/>
    </source>
</evidence>
<evidence type="ECO:0000256" key="7">
    <source>
        <dbReference type="SAM" id="SignalP"/>
    </source>
</evidence>
<reference evidence="9 10" key="1">
    <citation type="journal article" date="2022" name="Nat. Ecol. Evol.">
        <title>A masculinizing supergene underlies an exaggerated male reproductive morph in a spider.</title>
        <authorList>
            <person name="Hendrickx F."/>
            <person name="De Corte Z."/>
            <person name="Sonet G."/>
            <person name="Van Belleghem S.M."/>
            <person name="Kostlbacher S."/>
            <person name="Vangestel C."/>
        </authorList>
    </citation>
    <scope>NUCLEOTIDE SEQUENCE [LARGE SCALE GENOMIC DNA]</scope>
    <source>
        <strain evidence="9">W744_W776</strain>
    </source>
</reference>
<dbReference type="SMART" id="SM00078">
    <property type="entry name" value="IlGF"/>
    <property type="match status" value="1"/>
</dbReference>
<keyword evidence="4 7" id="KW-0732">Signal</keyword>
<dbReference type="EMBL" id="JAFNEN010000213">
    <property type="protein sequence ID" value="KAG8189505.1"/>
    <property type="molecule type" value="Genomic_DNA"/>
</dbReference>
<dbReference type="GO" id="GO:0005576">
    <property type="term" value="C:extracellular region"/>
    <property type="evidence" value="ECO:0007669"/>
    <property type="project" value="UniProtKB-SubCell"/>
</dbReference>
<keyword evidence="3" id="KW-0165">Cleavage on pair of basic residues</keyword>
<dbReference type="Gene3D" id="1.10.100.10">
    <property type="entry name" value="Insulin-like"/>
    <property type="match status" value="1"/>
</dbReference>
<dbReference type="InterPro" id="IPR022352">
    <property type="entry name" value="Ins/IGF/rlx"/>
</dbReference>
<accession>A0AAV6UYP6</accession>
<dbReference type="PANTHER" id="PTHR13647">
    <property type="entry name" value="INSULIN-LIKE PEPTIDE 2-RELATED"/>
    <property type="match status" value="1"/>
</dbReference>
<dbReference type="PANTHER" id="PTHR13647:SF4">
    <property type="entry name" value="INSULIN-LIKE PEPTIDE 1-RELATED"/>
    <property type="match status" value="1"/>
</dbReference>
<evidence type="ECO:0000256" key="6">
    <source>
        <dbReference type="RuleBase" id="RU000406"/>
    </source>
</evidence>
<dbReference type="AlphaFoldDB" id="A0AAV6UYP6"/>
<comment type="similarity">
    <text evidence="1 6">Belongs to the insulin family.</text>
</comment>
<evidence type="ECO:0000256" key="2">
    <source>
        <dbReference type="ARBA" id="ARBA00011207"/>
    </source>
</evidence>
<dbReference type="PRINTS" id="PR00276">
    <property type="entry name" value="INSULINFAMLY"/>
</dbReference>
<evidence type="ECO:0000256" key="4">
    <source>
        <dbReference type="ARBA" id="ARBA00022729"/>
    </source>
</evidence>
<feature type="signal peptide" evidence="7">
    <location>
        <begin position="1"/>
        <end position="34"/>
    </location>
</feature>
<evidence type="ECO:0000256" key="5">
    <source>
        <dbReference type="ARBA" id="ARBA00023157"/>
    </source>
</evidence>
<evidence type="ECO:0000256" key="1">
    <source>
        <dbReference type="ARBA" id="ARBA00009034"/>
    </source>
</evidence>
<evidence type="ECO:0000259" key="8">
    <source>
        <dbReference type="SMART" id="SM00078"/>
    </source>
</evidence>
<evidence type="ECO:0000313" key="9">
    <source>
        <dbReference type="EMBL" id="KAG8189505.1"/>
    </source>
</evidence>
<keyword evidence="5" id="KW-1015">Disulfide bond</keyword>
<comment type="caution">
    <text evidence="9">The sequence shown here is derived from an EMBL/GenBank/DDBJ whole genome shotgun (WGS) entry which is preliminary data.</text>
</comment>
<keyword evidence="10" id="KW-1185">Reference proteome</keyword>
<dbReference type="InterPro" id="IPR016179">
    <property type="entry name" value="Insulin-like"/>
</dbReference>
<evidence type="ECO:0000256" key="3">
    <source>
        <dbReference type="ARBA" id="ARBA00022685"/>
    </source>
</evidence>
<gene>
    <name evidence="9" type="ORF">JTE90_008467</name>
</gene>
<name>A0AAV6UYP6_9ARAC</name>